<reference evidence="2" key="1">
    <citation type="submission" date="2016-10" db="EMBL/GenBank/DDBJ databases">
        <authorList>
            <person name="Varghese N."/>
            <person name="Submissions S."/>
        </authorList>
    </citation>
    <scope>NUCLEOTIDE SEQUENCE [LARGE SCALE GENOMIC DNA]</scope>
    <source>
        <strain evidence="2">LMG 26416</strain>
    </source>
</reference>
<protein>
    <submittedName>
        <fullName evidence="1">Uncharacterized protein</fullName>
    </submittedName>
</protein>
<proteinExistence type="predicted"/>
<dbReference type="RefSeq" id="WP_166676948.1">
    <property type="nucleotide sequence ID" value="NZ_FNSR01000002.1"/>
</dbReference>
<gene>
    <name evidence="1" type="ORF">SAMN05192542_106111</name>
</gene>
<sequence length="58" mass="6609">MDYALKPVQLVEVKLLLHPTDLRRAQSAAREANLTERDFYALAIHLGTAEILHSVRRP</sequence>
<organism evidence="1 2">
    <name type="scientific">Paraburkholderia caballeronis</name>
    <dbReference type="NCBI Taxonomy" id="416943"/>
    <lineage>
        <taxon>Bacteria</taxon>
        <taxon>Pseudomonadati</taxon>
        <taxon>Pseudomonadota</taxon>
        <taxon>Betaproteobacteria</taxon>
        <taxon>Burkholderiales</taxon>
        <taxon>Burkholderiaceae</taxon>
        <taxon>Paraburkholderia</taxon>
    </lineage>
</organism>
<dbReference type="AlphaFoldDB" id="A0A1H7NW55"/>
<dbReference type="EMBL" id="FOAJ01000006">
    <property type="protein sequence ID" value="SEL27761.1"/>
    <property type="molecule type" value="Genomic_DNA"/>
</dbReference>
<dbReference type="Proteomes" id="UP000199120">
    <property type="component" value="Unassembled WGS sequence"/>
</dbReference>
<evidence type="ECO:0000313" key="1">
    <source>
        <dbReference type="EMBL" id="SEL27761.1"/>
    </source>
</evidence>
<keyword evidence="2" id="KW-1185">Reference proteome</keyword>
<evidence type="ECO:0000313" key="2">
    <source>
        <dbReference type="Proteomes" id="UP000199120"/>
    </source>
</evidence>
<accession>A0A1H7NW55</accession>
<name>A0A1H7NW55_9BURK</name>